<dbReference type="InterPro" id="IPR020568">
    <property type="entry name" value="Ribosomal_Su5_D2-typ_SF"/>
</dbReference>
<evidence type="ECO:0000313" key="5">
    <source>
        <dbReference type="EMBL" id="MDN4121185.1"/>
    </source>
</evidence>
<dbReference type="Pfam" id="PF13541">
    <property type="entry name" value="ChlI"/>
    <property type="match status" value="1"/>
</dbReference>
<dbReference type="InterPro" id="IPR025158">
    <property type="entry name" value="Mg_chelat-rel_C"/>
</dbReference>
<dbReference type="PANTHER" id="PTHR32039:SF7">
    <property type="entry name" value="COMPETENCE PROTEIN COMM"/>
    <property type="match status" value="1"/>
</dbReference>
<keyword evidence="3" id="KW-0067">ATP-binding</keyword>
<dbReference type="Proteomes" id="UP001168613">
    <property type="component" value="Unassembled WGS sequence"/>
</dbReference>
<dbReference type="EMBL" id="JAJHNU010000001">
    <property type="protein sequence ID" value="MDN4121185.1"/>
    <property type="molecule type" value="Genomic_DNA"/>
</dbReference>
<dbReference type="RefSeq" id="WP_266124810.1">
    <property type="nucleotide sequence ID" value="NZ_JAJHNU010000001.1"/>
</dbReference>
<dbReference type="NCBIfam" id="TIGR00368">
    <property type="entry name" value="YifB family Mg chelatase-like AAA ATPase"/>
    <property type="match status" value="1"/>
</dbReference>
<comment type="caution">
    <text evidence="5">The sequence shown here is derived from an EMBL/GenBank/DDBJ whole genome shotgun (WGS) entry which is preliminary data.</text>
</comment>
<dbReference type="SUPFAM" id="SSF52540">
    <property type="entry name" value="P-loop containing nucleoside triphosphate hydrolases"/>
    <property type="match status" value="1"/>
</dbReference>
<accession>A0ABT8EIS0</accession>
<evidence type="ECO:0000259" key="4">
    <source>
        <dbReference type="PROSITE" id="PS50051"/>
    </source>
</evidence>
<organism evidence="5 6">
    <name type="scientific">Alcaligenes endophyticus</name>
    <dbReference type="NCBI Taxonomy" id="1929088"/>
    <lineage>
        <taxon>Bacteria</taxon>
        <taxon>Pseudomonadati</taxon>
        <taxon>Pseudomonadota</taxon>
        <taxon>Betaproteobacteria</taxon>
        <taxon>Burkholderiales</taxon>
        <taxon>Alcaligenaceae</taxon>
        <taxon>Alcaligenes</taxon>
    </lineage>
</organism>
<dbReference type="Pfam" id="PF01078">
    <property type="entry name" value="Mg_chelatase"/>
    <property type="match status" value="1"/>
</dbReference>
<evidence type="ECO:0000313" key="6">
    <source>
        <dbReference type="Proteomes" id="UP001168613"/>
    </source>
</evidence>
<protein>
    <submittedName>
        <fullName evidence="5">YifB family Mg chelatase-like AAA ATPase</fullName>
    </submittedName>
</protein>
<reference evidence="5" key="1">
    <citation type="submission" date="2021-11" db="EMBL/GenBank/DDBJ databases">
        <title>Draft genome sequence of Alcaligenes endophyticus type strain CCUG 75668T.</title>
        <authorList>
            <person name="Salva-Serra F."/>
            <person name="Duran R.E."/>
            <person name="Seeger M."/>
            <person name="Moore E.R.B."/>
            <person name="Jaen-Luchoro D."/>
        </authorList>
    </citation>
    <scope>NUCLEOTIDE SEQUENCE</scope>
    <source>
        <strain evidence="5">CCUG 75668</strain>
    </source>
</reference>
<dbReference type="PRINTS" id="PR01657">
    <property type="entry name" value="MCMFAMILY"/>
</dbReference>
<dbReference type="SUPFAM" id="SSF54211">
    <property type="entry name" value="Ribosomal protein S5 domain 2-like"/>
    <property type="match status" value="1"/>
</dbReference>
<sequence>MSLAVLYSCGLQGMHAHEVRVEVHIASGLPAFNVVGLPDAGIRESRERVRSALLCAGYEFPAARITVNLAPADLPKDSGRFDLPIALGLLLASGQLIAYDAGGKPQALQGLSEFVLVGELSLSGAVEPVQAPLLIAAGMLKQWPAKKLILPYVSACLATHVPNLQVLGVQSLRQAAEYLMGQASLPEIIPLPVQPDMASSLCMSDVRGQLFARRALEVAAAGGHSLLMLGTPGVGKTMLAQRLPGLLPDLNAEQTLELAALHSLLSDVLRFTARPPFRSPHHSASVVAIVGGGSRPMPGEISLAHHGVLFMDEFPEFERRALEALREPLEAGVVCIARASGRVEFPAHFQLIAAMNPCPCGWSGHKHRTCRCTPERKQRYQQKISGPILDRIDMQIFLSDTPEQWESAPQGEPSAIIRVRVEKARARQLERQGRLNAALGASGLAVYAQVDAAAEQLLGQAMRRWQWSGRVRHRVLRLARTLADLHESELIQVAHLSEAMSYRQHLGLG</sequence>
<gene>
    <name evidence="5" type="ORF">LMS43_07790</name>
</gene>
<dbReference type="Gene3D" id="3.40.50.300">
    <property type="entry name" value="P-loop containing nucleotide triphosphate hydrolases"/>
    <property type="match status" value="1"/>
</dbReference>
<dbReference type="PANTHER" id="PTHR32039">
    <property type="entry name" value="MAGNESIUM-CHELATASE SUBUNIT CHLI"/>
    <property type="match status" value="1"/>
</dbReference>
<proteinExistence type="inferred from homology"/>
<dbReference type="InterPro" id="IPR001208">
    <property type="entry name" value="MCM_dom"/>
</dbReference>
<evidence type="ECO:0000256" key="2">
    <source>
        <dbReference type="ARBA" id="ARBA00022741"/>
    </source>
</evidence>
<dbReference type="Pfam" id="PF13335">
    <property type="entry name" value="Mg_chelatase_C"/>
    <property type="match status" value="1"/>
</dbReference>
<dbReference type="SMART" id="SM00382">
    <property type="entry name" value="AAA"/>
    <property type="match status" value="1"/>
</dbReference>
<keyword evidence="6" id="KW-1185">Reference proteome</keyword>
<evidence type="ECO:0000256" key="1">
    <source>
        <dbReference type="ARBA" id="ARBA00006354"/>
    </source>
</evidence>
<dbReference type="PROSITE" id="PS50051">
    <property type="entry name" value="MCM_2"/>
    <property type="match status" value="1"/>
</dbReference>
<evidence type="ECO:0000256" key="3">
    <source>
        <dbReference type="ARBA" id="ARBA00022840"/>
    </source>
</evidence>
<dbReference type="InterPro" id="IPR004482">
    <property type="entry name" value="Mg_chelat-rel"/>
</dbReference>
<name>A0ABT8EIS0_9BURK</name>
<comment type="similarity">
    <text evidence="1">Belongs to the Mg-chelatase subunits D/I family. ComM subfamily.</text>
</comment>
<dbReference type="InterPro" id="IPR014721">
    <property type="entry name" value="Ribsml_uS5_D2-typ_fold_subgr"/>
</dbReference>
<dbReference type="InterPro" id="IPR000523">
    <property type="entry name" value="Mg_chelatse_chII-like_cat_dom"/>
</dbReference>
<dbReference type="Gene3D" id="3.30.230.10">
    <property type="match status" value="1"/>
</dbReference>
<dbReference type="InterPro" id="IPR045006">
    <property type="entry name" value="CHLI-like"/>
</dbReference>
<dbReference type="InterPro" id="IPR027417">
    <property type="entry name" value="P-loop_NTPase"/>
</dbReference>
<dbReference type="InterPro" id="IPR003593">
    <property type="entry name" value="AAA+_ATPase"/>
</dbReference>
<keyword evidence="2" id="KW-0547">Nucleotide-binding</keyword>
<feature type="domain" description="MCM C-terminal AAA(+) ATPase" evidence="4">
    <location>
        <begin position="299"/>
        <end position="404"/>
    </location>
</feature>